<name>A0A1H4CYG9_9FLAO</name>
<evidence type="ECO:0000259" key="4">
    <source>
        <dbReference type="PROSITE" id="PS50893"/>
    </source>
</evidence>
<gene>
    <name evidence="5" type="ORF">SAMN05421540_10942</name>
</gene>
<dbReference type="Gene3D" id="3.40.50.300">
    <property type="entry name" value="P-loop containing nucleotide triphosphate hydrolases"/>
    <property type="match status" value="1"/>
</dbReference>
<dbReference type="EMBL" id="FNQF01000009">
    <property type="protein sequence ID" value="SEA65525.1"/>
    <property type="molecule type" value="Genomic_DNA"/>
</dbReference>
<dbReference type="InterPro" id="IPR017871">
    <property type="entry name" value="ABC_transporter-like_CS"/>
</dbReference>
<evidence type="ECO:0000313" key="6">
    <source>
        <dbReference type="Proteomes" id="UP000198820"/>
    </source>
</evidence>
<dbReference type="PANTHER" id="PTHR42781:SF4">
    <property type="entry name" value="SPERMIDINE_PUTRESCINE IMPORT ATP-BINDING PROTEIN POTA"/>
    <property type="match status" value="1"/>
</dbReference>
<dbReference type="Proteomes" id="UP000198820">
    <property type="component" value="Unassembled WGS sequence"/>
</dbReference>
<dbReference type="GO" id="GO:0005524">
    <property type="term" value="F:ATP binding"/>
    <property type="evidence" value="ECO:0007669"/>
    <property type="project" value="UniProtKB-KW"/>
</dbReference>
<evidence type="ECO:0000256" key="2">
    <source>
        <dbReference type="ARBA" id="ARBA00022741"/>
    </source>
</evidence>
<dbReference type="STRING" id="908615.SAMN05421540_10942"/>
<keyword evidence="6" id="KW-1185">Reference proteome</keyword>
<organism evidence="5 6">
    <name type="scientific">Psychroflexus halocasei</name>
    <dbReference type="NCBI Taxonomy" id="908615"/>
    <lineage>
        <taxon>Bacteria</taxon>
        <taxon>Pseudomonadati</taxon>
        <taxon>Bacteroidota</taxon>
        <taxon>Flavobacteriia</taxon>
        <taxon>Flavobacteriales</taxon>
        <taxon>Flavobacteriaceae</taxon>
        <taxon>Psychroflexus</taxon>
    </lineage>
</organism>
<dbReference type="Pfam" id="PF00005">
    <property type="entry name" value="ABC_tran"/>
    <property type="match status" value="1"/>
</dbReference>
<protein>
    <submittedName>
        <fullName evidence="5">ABC-type Fe3+/spermidine/putrescine transport systems, ATPase components</fullName>
    </submittedName>
</protein>
<feature type="domain" description="ABC transporter" evidence="4">
    <location>
        <begin position="2"/>
        <end position="234"/>
    </location>
</feature>
<dbReference type="GO" id="GO:0016887">
    <property type="term" value="F:ATP hydrolysis activity"/>
    <property type="evidence" value="ECO:0007669"/>
    <property type="project" value="InterPro"/>
</dbReference>
<evidence type="ECO:0000313" key="5">
    <source>
        <dbReference type="EMBL" id="SEA65525.1"/>
    </source>
</evidence>
<dbReference type="SMART" id="SM00382">
    <property type="entry name" value="AAA"/>
    <property type="match status" value="1"/>
</dbReference>
<dbReference type="InterPro" id="IPR003593">
    <property type="entry name" value="AAA+_ATPase"/>
</dbReference>
<accession>A0A1H4CYG9</accession>
<dbReference type="PROSITE" id="PS00211">
    <property type="entry name" value="ABC_TRANSPORTER_1"/>
    <property type="match status" value="1"/>
</dbReference>
<dbReference type="InterPro" id="IPR003439">
    <property type="entry name" value="ABC_transporter-like_ATP-bd"/>
</dbReference>
<keyword evidence="1" id="KW-0813">Transport</keyword>
<dbReference type="PANTHER" id="PTHR42781">
    <property type="entry name" value="SPERMIDINE/PUTRESCINE IMPORT ATP-BINDING PROTEIN POTA"/>
    <property type="match status" value="1"/>
</dbReference>
<reference evidence="5 6" key="1">
    <citation type="submission" date="2016-10" db="EMBL/GenBank/DDBJ databases">
        <authorList>
            <person name="de Groot N.N."/>
        </authorList>
    </citation>
    <scope>NUCLEOTIDE SEQUENCE [LARGE SCALE GENOMIC DNA]</scope>
    <source>
        <strain evidence="5 6">DSM 23581</strain>
    </source>
</reference>
<evidence type="ECO:0000256" key="3">
    <source>
        <dbReference type="ARBA" id="ARBA00022840"/>
    </source>
</evidence>
<keyword evidence="2" id="KW-0547">Nucleotide-binding</keyword>
<dbReference type="InterPro" id="IPR050093">
    <property type="entry name" value="ABC_SmlMolc_Importer"/>
</dbReference>
<dbReference type="SUPFAM" id="SSF52540">
    <property type="entry name" value="P-loop containing nucleoside triphosphate hydrolases"/>
    <property type="match status" value="1"/>
</dbReference>
<evidence type="ECO:0000256" key="1">
    <source>
        <dbReference type="ARBA" id="ARBA00022448"/>
    </source>
</evidence>
<dbReference type="AlphaFoldDB" id="A0A1H4CYG9"/>
<sequence>MLKVKNLTYLHNASEGVKNINFEVQPGEFTAIIGESGCGKSTLLKSIFGLYDLKEGQIFWRKDEIKGPKYNLIPGYEHFKYLAQEFDLMPYISVEENIKKHLSRQFPEESQQKTDELLQLLELKDLKDKMVKNLSGGQKQRVAIGRALAKKPQLILFDEPFSHIDQFKKHKLRREIFSYLKKENISLIVATHDMDDVLGFADSIMILKNGKQIDYRKAEAVYTKPKNMYCASLFGEVNQLMIPEIKPSSEKTIIYPEEIKISENATEEADVLNIYFKGQHYMIIAKYKGEEIIINSVEKPTTNQIKFHFDLEKINNRLNYKSE</sequence>
<dbReference type="RefSeq" id="WP_093244913.1">
    <property type="nucleotide sequence ID" value="NZ_FNQF01000009.1"/>
</dbReference>
<dbReference type="InterPro" id="IPR027417">
    <property type="entry name" value="P-loop_NTPase"/>
</dbReference>
<dbReference type="PROSITE" id="PS50893">
    <property type="entry name" value="ABC_TRANSPORTER_2"/>
    <property type="match status" value="1"/>
</dbReference>
<proteinExistence type="predicted"/>
<keyword evidence="3" id="KW-0067">ATP-binding</keyword>